<dbReference type="Pfam" id="PF08640">
    <property type="entry name" value="U3_assoc_6"/>
    <property type="match status" value="1"/>
</dbReference>
<comment type="subcellular location">
    <subcellularLocation>
        <location evidence="1">Nucleus</location>
        <location evidence="1">Nucleolus</location>
    </subcellularLocation>
</comment>
<dbReference type="AlphaFoldDB" id="A0AAD5S1X4"/>
<dbReference type="PANTHER" id="PTHR23271">
    <property type="entry name" value="HEPATOCELLULAR CARCINOMA-ASSOCIATED ANTIGEN 66"/>
    <property type="match status" value="1"/>
</dbReference>
<protein>
    <submittedName>
        <fullName evidence="8">U3 snoRNP protein</fullName>
    </submittedName>
</protein>
<dbReference type="GO" id="GO:0000462">
    <property type="term" value="P:maturation of SSU-rRNA from tricistronic rRNA transcript (SSU-rRNA, 5.8S rRNA, LSU-rRNA)"/>
    <property type="evidence" value="ECO:0007669"/>
    <property type="project" value="InterPro"/>
</dbReference>
<accession>A0AAD5S1X4</accession>
<sequence>MLPELEDFEKRGIFTKAEVKSIIKRRTDLEYSIHRLSPLKSDFLRYIEYEINLERLRKKRKRRLGLDKEEKERGGAGKKQKQKNRLSDFSIQRRVHGLYNRMLRRFGGDVELWCQYFEWSKGVGSSKALGRSFARAIQLHPTKPIFWIMAAAWEFDENGNMNSARILLQRALRLNPTSQKLWLEYFKLELLYIEKIKERRKILFGNGGIAVPILTPRPASDSDPSSDPQDSSLTLEIEDEEGEGSSALERNETVRALRNNRGGEDVLGETLTPLQKALLEVTVPRVIYRNAIDAIADNLLFRIEFLRIYRLFGADTKTGQEEVFESLQRDFPTTPTSFALLSERHLAGIDTTSPQYPQTLKLTISEYDIHLSTHPSPDLLQAYVSFLTSQLDSCSEDNLKLYLNAVLKKVLKRGE</sequence>
<evidence type="ECO:0000256" key="4">
    <source>
        <dbReference type="ARBA" id="ARBA00022737"/>
    </source>
</evidence>
<reference evidence="8" key="1">
    <citation type="submission" date="2020-05" db="EMBL/GenBank/DDBJ databases">
        <title>Phylogenomic resolution of chytrid fungi.</title>
        <authorList>
            <person name="Stajich J.E."/>
            <person name="Amses K."/>
            <person name="Simmons R."/>
            <person name="Seto K."/>
            <person name="Myers J."/>
            <person name="Bonds A."/>
            <person name="Quandt C.A."/>
            <person name="Barry K."/>
            <person name="Liu P."/>
            <person name="Grigoriev I."/>
            <person name="Longcore J.E."/>
            <person name="James T.Y."/>
        </authorList>
    </citation>
    <scope>NUCLEOTIDE SEQUENCE</scope>
    <source>
        <strain evidence="8">JEL0318</strain>
    </source>
</reference>
<name>A0AAD5S1X4_9FUNG</name>
<keyword evidence="9" id="KW-1185">Reference proteome</keyword>
<feature type="non-terminal residue" evidence="8">
    <location>
        <position position="415"/>
    </location>
</feature>
<feature type="compositionally biased region" description="Basic and acidic residues" evidence="6">
    <location>
        <begin position="66"/>
        <end position="75"/>
    </location>
</feature>
<comment type="similarity">
    <text evidence="2">Belongs to the UTP6 family.</text>
</comment>
<dbReference type="SMART" id="SM00386">
    <property type="entry name" value="HAT"/>
    <property type="match status" value="3"/>
</dbReference>
<evidence type="ECO:0000313" key="8">
    <source>
        <dbReference type="EMBL" id="KAJ3032734.1"/>
    </source>
</evidence>
<comment type="caution">
    <text evidence="8">The sequence shown here is derived from an EMBL/GenBank/DDBJ whole genome shotgun (WGS) entry which is preliminary data.</text>
</comment>
<evidence type="ECO:0000256" key="5">
    <source>
        <dbReference type="ARBA" id="ARBA00023242"/>
    </source>
</evidence>
<evidence type="ECO:0000256" key="2">
    <source>
        <dbReference type="ARBA" id="ARBA00010734"/>
    </source>
</evidence>
<keyword evidence="3" id="KW-0698">rRNA processing</keyword>
<gene>
    <name evidence="8" type="primary">UTP6</name>
    <name evidence="8" type="ORF">HK097_005127</name>
</gene>
<dbReference type="InterPro" id="IPR055347">
    <property type="entry name" value="UTP6_N"/>
</dbReference>
<proteinExistence type="inferred from homology"/>
<feature type="domain" description="U3 small nucleolar RNA-associated protein 6 N-terminal" evidence="7">
    <location>
        <begin position="1"/>
        <end position="79"/>
    </location>
</feature>
<evidence type="ECO:0000259" key="7">
    <source>
        <dbReference type="Pfam" id="PF08640"/>
    </source>
</evidence>
<dbReference type="PANTHER" id="PTHR23271:SF1">
    <property type="entry name" value="U3 SMALL NUCLEOLAR RNA-ASSOCIATED PROTEIN 6 HOMOLOG"/>
    <property type="match status" value="1"/>
</dbReference>
<dbReference type="InterPro" id="IPR011990">
    <property type="entry name" value="TPR-like_helical_dom_sf"/>
</dbReference>
<evidence type="ECO:0000313" key="9">
    <source>
        <dbReference type="Proteomes" id="UP001212841"/>
    </source>
</evidence>
<dbReference type="Gene3D" id="1.25.40.10">
    <property type="entry name" value="Tetratricopeptide repeat domain"/>
    <property type="match status" value="1"/>
</dbReference>
<dbReference type="SUPFAM" id="SSF48452">
    <property type="entry name" value="TPR-like"/>
    <property type="match status" value="1"/>
</dbReference>
<dbReference type="GO" id="GO:0030515">
    <property type="term" value="F:snoRNA binding"/>
    <property type="evidence" value="ECO:0007669"/>
    <property type="project" value="InterPro"/>
</dbReference>
<dbReference type="InterPro" id="IPR013949">
    <property type="entry name" value="Utp6"/>
</dbReference>
<evidence type="ECO:0000256" key="6">
    <source>
        <dbReference type="SAM" id="MobiDB-lite"/>
    </source>
</evidence>
<keyword evidence="5" id="KW-0539">Nucleus</keyword>
<dbReference type="Proteomes" id="UP001212841">
    <property type="component" value="Unassembled WGS sequence"/>
</dbReference>
<organism evidence="8 9">
    <name type="scientific">Rhizophlyctis rosea</name>
    <dbReference type="NCBI Taxonomy" id="64517"/>
    <lineage>
        <taxon>Eukaryota</taxon>
        <taxon>Fungi</taxon>
        <taxon>Fungi incertae sedis</taxon>
        <taxon>Chytridiomycota</taxon>
        <taxon>Chytridiomycota incertae sedis</taxon>
        <taxon>Chytridiomycetes</taxon>
        <taxon>Rhizophlyctidales</taxon>
        <taxon>Rhizophlyctidaceae</taxon>
        <taxon>Rhizophlyctis</taxon>
    </lineage>
</organism>
<feature type="compositionally biased region" description="Low complexity" evidence="6">
    <location>
        <begin position="216"/>
        <end position="232"/>
    </location>
</feature>
<keyword evidence="4" id="KW-0677">Repeat</keyword>
<dbReference type="GO" id="GO:0032040">
    <property type="term" value="C:small-subunit processome"/>
    <property type="evidence" value="ECO:0007669"/>
    <property type="project" value="TreeGrafter"/>
</dbReference>
<feature type="region of interest" description="Disordered" evidence="6">
    <location>
        <begin position="215"/>
        <end position="247"/>
    </location>
</feature>
<dbReference type="InterPro" id="IPR003107">
    <property type="entry name" value="HAT"/>
</dbReference>
<evidence type="ECO:0000256" key="1">
    <source>
        <dbReference type="ARBA" id="ARBA00004604"/>
    </source>
</evidence>
<dbReference type="GO" id="GO:0034388">
    <property type="term" value="C:Pwp2p-containing subcomplex of 90S preribosome"/>
    <property type="evidence" value="ECO:0007669"/>
    <property type="project" value="TreeGrafter"/>
</dbReference>
<dbReference type="EMBL" id="JADGJD010002405">
    <property type="protein sequence ID" value="KAJ3032734.1"/>
    <property type="molecule type" value="Genomic_DNA"/>
</dbReference>
<evidence type="ECO:0000256" key="3">
    <source>
        <dbReference type="ARBA" id="ARBA00022552"/>
    </source>
</evidence>
<feature type="region of interest" description="Disordered" evidence="6">
    <location>
        <begin position="66"/>
        <end position="85"/>
    </location>
</feature>